<protein>
    <submittedName>
        <fullName evidence="5">ATP-grasp fold, ATP-dependent carboxylate-amine ligase-type domain protein</fullName>
    </submittedName>
</protein>
<keyword evidence="2" id="KW-0658">Purine biosynthesis</keyword>
<dbReference type="SUPFAM" id="SSF56059">
    <property type="entry name" value="Glutathione synthetase ATP-binding domain-like"/>
    <property type="match status" value="1"/>
</dbReference>
<dbReference type="InterPro" id="IPR003135">
    <property type="entry name" value="ATP-grasp_carboxylate-amine"/>
</dbReference>
<dbReference type="GO" id="GO:0046872">
    <property type="term" value="F:metal ion binding"/>
    <property type="evidence" value="ECO:0007669"/>
    <property type="project" value="InterPro"/>
</dbReference>
<dbReference type="SUPFAM" id="SSF51246">
    <property type="entry name" value="Rudiment single hybrid motif"/>
    <property type="match status" value="1"/>
</dbReference>
<sequence length="206" mass="23010">MLSYKKGVVKDSIGGYDGKGQHYYNFDNIPEINSPGPFVVEEFVDYDYEASIISCRAEDGSFHSFEPSYNENLRGMLLSNMGPKILNDAKLISKRLMDALAYIGVMGIEFFMVGDKLLINEFAPRVHNSGHHTLMGNSISQFELHVRAVLGLPISGPFTFTPTGIVNIIGKTLNVDDVNNILKIPGTRIYSYGKEETKKRRKMGHV</sequence>
<dbReference type="Pfam" id="PF17769">
    <property type="entry name" value="PurK_C"/>
    <property type="match status" value="1"/>
</dbReference>
<keyword evidence="1" id="KW-0547">Nucleotide-binding</keyword>
<dbReference type="EMBL" id="AUZX01011155">
    <property type="protein sequence ID" value="EQD44157.1"/>
    <property type="molecule type" value="Genomic_DNA"/>
</dbReference>
<comment type="caution">
    <text evidence="5">The sequence shown here is derived from an EMBL/GenBank/DDBJ whole genome shotgun (WGS) entry which is preliminary data.</text>
</comment>
<keyword evidence="3" id="KW-0067">ATP-binding</keyword>
<feature type="non-terminal residue" evidence="5">
    <location>
        <position position="206"/>
    </location>
</feature>
<evidence type="ECO:0000259" key="4">
    <source>
        <dbReference type="PROSITE" id="PS50975"/>
    </source>
</evidence>
<dbReference type="GO" id="GO:0006164">
    <property type="term" value="P:purine nucleotide biosynthetic process"/>
    <property type="evidence" value="ECO:0007669"/>
    <property type="project" value="UniProtKB-KW"/>
</dbReference>
<dbReference type="Pfam" id="PF02222">
    <property type="entry name" value="ATP-grasp"/>
    <property type="match status" value="1"/>
</dbReference>
<dbReference type="GO" id="GO:0016874">
    <property type="term" value="F:ligase activity"/>
    <property type="evidence" value="ECO:0007669"/>
    <property type="project" value="UniProtKB-KW"/>
</dbReference>
<dbReference type="PANTHER" id="PTHR11609:SF5">
    <property type="entry name" value="PHOSPHORIBOSYLAMINOIMIDAZOLE CARBOXYLASE"/>
    <property type="match status" value="1"/>
</dbReference>
<dbReference type="PROSITE" id="PS50975">
    <property type="entry name" value="ATP_GRASP"/>
    <property type="match status" value="1"/>
</dbReference>
<dbReference type="InterPro" id="IPR040686">
    <property type="entry name" value="PurK_C"/>
</dbReference>
<dbReference type="PANTHER" id="PTHR11609">
    <property type="entry name" value="PURINE BIOSYNTHESIS PROTEIN 6/7, PUR6/7"/>
    <property type="match status" value="1"/>
</dbReference>
<organism evidence="5">
    <name type="scientific">mine drainage metagenome</name>
    <dbReference type="NCBI Taxonomy" id="410659"/>
    <lineage>
        <taxon>unclassified sequences</taxon>
        <taxon>metagenomes</taxon>
        <taxon>ecological metagenomes</taxon>
    </lineage>
</organism>
<feature type="domain" description="ATP-grasp" evidence="4">
    <location>
        <begin position="92"/>
        <end position="150"/>
    </location>
</feature>
<reference evidence="5" key="2">
    <citation type="journal article" date="2014" name="ISME J.">
        <title>Microbial stratification in low pH oxic and suboxic macroscopic growths along an acid mine drainage.</title>
        <authorList>
            <person name="Mendez-Garcia C."/>
            <person name="Mesa V."/>
            <person name="Sprenger R.R."/>
            <person name="Richter M."/>
            <person name="Diez M.S."/>
            <person name="Solano J."/>
            <person name="Bargiela R."/>
            <person name="Golyshina O.V."/>
            <person name="Manteca A."/>
            <person name="Ramos J.L."/>
            <person name="Gallego J.R."/>
            <person name="Llorente I."/>
            <person name="Martins Dos Santos V.A."/>
            <person name="Jensen O.N."/>
            <person name="Pelaez A.I."/>
            <person name="Sanchez J."/>
            <person name="Ferrer M."/>
        </authorList>
    </citation>
    <scope>NUCLEOTIDE SEQUENCE</scope>
</reference>
<accession>T0ZI96</accession>
<reference evidence="5" key="1">
    <citation type="submission" date="2013-08" db="EMBL/GenBank/DDBJ databases">
        <authorList>
            <person name="Mendez C."/>
            <person name="Richter M."/>
            <person name="Ferrer M."/>
            <person name="Sanchez J."/>
        </authorList>
    </citation>
    <scope>NUCLEOTIDE SEQUENCE</scope>
</reference>
<evidence type="ECO:0000256" key="1">
    <source>
        <dbReference type="ARBA" id="ARBA00022741"/>
    </source>
</evidence>
<dbReference type="InterPro" id="IPR011054">
    <property type="entry name" value="Rudment_hybrid_motif"/>
</dbReference>
<name>T0ZI96_9ZZZZ</name>
<dbReference type="InterPro" id="IPR013815">
    <property type="entry name" value="ATP_grasp_subdomain_1"/>
</dbReference>
<gene>
    <name evidence="5" type="ORF">B1A_15200</name>
</gene>
<evidence type="ECO:0000313" key="5">
    <source>
        <dbReference type="EMBL" id="EQD44157.1"/>
    </source>
</evidence>
<proteinExistence type="predicted"/>
<dbReference type="Gene3D" id="3.30.470.20">
    <property type="entry name" value="ATP-grasp fold, B domain"/>
    <property type="match status" value="1"/>
</dbReference>
<keyword evidence="5" id="KW-0436">Ligase</keyword>
<dbReference type="AlphaFoldDB" id="T0ZI96"/>
<evidence type="ECO:0000256" key="3">
    <source>
        <dbReference type="ARBA" id="ARBA00022840"/>
    </source>
</evidence>
<dbReference type="InterPro" id="IPR011761">
    <property type="entry name" value="ATP-grasp"/>
</dbReference>
<dbReference type="Gene3D" id="3.30.1490.20">
    <property type="entry name" value="ATP-grasp fold, A domain"/>
    <property type="match status" value="1"/>
</dbReference>
<dbReference type="GO" id="GO:0005524">
    <property type="term" value="F:ATP binding"/>
    <property type="evidence" value="ECO:0007669"/>
    <property type="project" value="UniProtKB-KW"/>
</dbReference>
<evidence type="ECO:0000256" key="2">
    <source>
        <dbReference type="ARBA" id="ARBA00022755"/>
    </source>
</evidence>